<comment type="caution">
    <text evidence="3">The sequence shown here is derived from an EMBL/GenBank/DDBJ whole genome shotgun (WGS) entry which is preliminary data.</text>
</comment>
<dbReference type="Pfam" id="PF06439">
    <property type="entry name" value="3keto-disac_hyd"/>
    <property type="match status" value="1"/>
</dbReference>
<feature type="chain" id="PRO_5023125881" description="3-keto-alpha-glucoside-1,2-lyase/3-keto-2-hydroxy-glucal hydratase domain-containing protein" evidence="1">
    <location>
        <begin position="24"/>
        <end position="288"/>
    </location>
</feature>
<sequence length="288" mass="32072" precursor="true">MKKHTLACWICTLLALCFSVRIAAGAEEAEKVITPTDAPIVLFNGKDLTNFYTWLQDTKREDPRKVFTVTKEADGTPVIRASGDGFGGIVTKDKYTNYHLVVEYRWGELTWGQRKMAAKDSGVLLHCNGDDGNYNEGGGNSPWMAGIECQIIEGGVGDFLVLGGTDNDGTKRVPKLTCEFVKDRDGEAVWKKGGEKQAFTSGRINWFGRDPDWKDELGIRFEQDKDSPGQKWTRLECICDGGKITNIVNGTVVNYGEMAEPESGKLMFQSEGAEIFFRKIELHPLKKE</sequence>
<protein>
    <recommendedName>
        <fullName evidence="2">3-keto-alpha-glucoside-1,2-lyase/3-keto-2-hydroxy-glucal hydratase domain-containing protein</fullName>
    </recommendedName>
</protein>
<dbReference type="Gene3D" id="2.60.120.560">
    <property type="entry name" value="Exo-inulinase, domain 1"/>
    <property type="match status" value="1"/>
</dbReference>
<organism evidence="3 4">
    <name type="scientific">Symmachiella macrocystis</name>
    <dbReference type="NCBI Taxonomy" id="2527985"/>
    <lineage>
        <taxon>Bacteria</taxon>
        <taxon>Pseudomonadati</taxon>
        <taxon>Planctomycetota</taxon>
        <taxon>Planctomycetia</taxon>
        <taxon>Planctomycetales</taxon>
        <taxon>Planctomycetaceae</taxon>
        <taxon>Symmachiella</taxon>
    </lineage>
</organism>
<gene>
    <name evidence="3" type="ORF">CA54_28270</name>
</gene>
<dbReference type="Proteomes" id="UP000320735">
    <property type="component" value="Unassembled WGS sequence"/>
</dbReference>
<evidence type="ECO:0000313" key="3">
    <source>
        <dbReference type="EMBL" id="TWU13985.1"/>
    </source>
</evidence>
<keyword evidence="4" id="KW-1185">Reference proteome</keyword>
<name>A0A5C6BPM5_9PLAN</name>
<evidence type="ECO:0000259" key="2">
    <source>
        <dbReference type="Pfam" id="PF06439"/>
    </source>
</evidence>
<dbReference type="AlphaFoldDB" id="A0A5C6BPM5"/>
<feature type="domain" description="3-keto-alpha-glucoside-1,2-lyase/3-keto-2-hydroxy-glucal hydratase" evidence="2">
    <location>
        <begin position="40"/>
        <end position="282"/>
    </location>
</feature>
<evidence type="ECO:0000313" key="4">
    <source>
        <dbReference type="Proteomes" id="UP000320735"/>
    </source>
</evidence>
<dbReference type="InterPro" id="IPR010496">
    <property type="entry name" value="AL/BT2_dom"/>
</dbReference>
<evidence type="ECO:0000256" key="1">
    <source>
        <dbReference type="SAM" id="SignalP"/>
    </source>
</evidence>
<accession>A0A5C6BPM5</accession>
<dbReference type="EMBL" id="SJPP01000001">
    <property type="protein sequence ID" value="TWU13985.1"/>
    <property type="molecule type" value="Genomic_DNA"/>
</dbReference>
<feature type="signal peptide" evidence="1">
    <location>
        <begin position="1"/>
        <end position="23"/>
    </location>
</feature>
<proteinExistence type="predicted"/>
<reference evidence="3 4" key="1">
    <citation type="submission" date="2019-02" db="EMBL/GenBank/DDBJ databases">
        <title>Deep-cultivation of Planctomycetes and their phenomic and genomic characterization uncovers novel biology.</title>
        <authorList>
            <person name="Wiegand S."/>
            <person name="Jogler M."/>
            <person name="Boedeker C."/>
            <person name="Pinto D."/>
            <person name="Vollmers J."/>
            <person name="Rivas-Marin E."/>
            <person name="Kohn T."/>
            <person name="Peeters S.H."/>
            <person name="Heuer A."/>
            <person name="Rast P."/>
            <person name="Oberbeckmann S."/>
            <person name="Bunk B."/>
            <person name="Jeske O."/>
            <person name="Meyerdierks A."/>
            <person name="Storesund J.E."/>
            <person name="Kallscheuer N."/>
            <person name="Luecker S."/>
            <person name="Lage O.M."/>
            <person name="Pohl T."/>
            <person name="Merkel B.J."/>
            <person name="Hornburger P."/>
            <person name="Mueller R.-W."/>
            <person name="Bruemmer F."/>
            <person name="Labrenz M."/>
            <person name="Spormann A.M."/>
            <person name="Op Den Camp H."/>
            <person name="Overmann J."/>
            <person name="Amann R."/>
            <person name="Jetten M.S.M."/>
            <person name="Mascher T."/>
            <person name="Medema M.H."/>
            <person name="Devos D.P."/>
            <person name="Kaster A.-K."/>
            <person name="Ovreas L."/>
            <person name="Rohde M."/>
            <person name="Galperin M.Y."/>
            <person name="Jogler C."/>
        </authorList>
    </citation>
    <scope>NUCLEOTIDE SEQUENCE [LARGE SCALE GENOMIC DNA]</scope>
    <source>
        <strain evidence="3 4">CA54</strain>
    </source>
</reference>
<dbReference type="GO" id="GO:0016787">
    <property type="term" value="F:hydrolase activity"/>
    <property type="evidence" value="ECO:0007669"/>
    <property type="project" value="InterPro"/>
</dbReference>
<dbReference type="OrthoDB" id="259356at2"/>
<keyword evidence="1" id="KW-0732">Signal</keyword>
<dbReference type="RefSeq" id="WP_146371237.1">
    <property type="nucleotide sequence ID" value="NZ_SJPP01000001.1"/>
</dbReference>